<dbReference type="AlphaFoldDB" id="A0A2N8KDN3"/>
<protein>
    <submittedName>
        <fullName evidence="1">Uncharacterized protein</fullName>
    </submittedName>
</protein>
<accession>A0A2N8KDN3</accession>
<sequence>MTPERRAALLDGQTSVAQKVYAVLPARASGSFTPLEIAKALKESTGASPDIHTMRGCLGRLKDAGLVKEIVPGSFRRVEVKEKESMSEQRMTTVKLRPGPIATGMSLESVAPAGAEPVVKGEPMDVIGGIAAKLRSEAKALLRIADELDAGAIVMAERAQKLTEEVATVRQIATLLKGLG</sequence>
<dbReference type="EMBL" id="POQS01000006">
    <property type="protein sequence ID" value="PND31571.1"/>
    <property type="molecule type" value="Genomic_DNA"/>
</dbReference>
<comment type="caution">
    <text evidence="1">The sequence shown here is derived from an EMBL/GenBank/DDBJ whole genome shotgun (WGS) entry which is preliminary data.</text>
</comment>
<keyword evidence="2" id="KW-1185">Reference proteome</keyword>
<evidence type="ECO:0000313" key="2">
    <source>
        <dbReference type="Proteomes" id="UP000235994"/>
    </source>
</evidence>
<name>A0A2N8KDN3_9BURK</name>
<evidence type="ECO:0000313" key="1">
    <source>
        <dbReference type="EMBL" id="PND31571.1"/>
    </source>
</evidence>
<reference evidence="1 2" key="1">
    <citation type="submission" date="2018-01" db="EMBL/GenBank/DDBJ databases">
        <title>The draft genome of an aniline degradation strain ANB-1.</title>
        <authorList>
            <person name="Zhang L."/>
            <person name="Jiang J."/>
        </authorList>
    </citation>
    <scope>NUCLEOTIDE SEQUENCE [LARGE SCALE GENOMIC DNA]</scope>
    <source>
        <strain evidence="1 2">ANB-1</strain>
    </source>
</reference>
<proteinExistence type="predicted"/>
<organism evidence="1 2">
    <name type="scientific">Achromobacter pulmonis</name>
    <dbReference type="NCBI Taxonomy" id="1389932"/>
    <lineage>
        <taxon>Bacteria</taxon>
        <taxon>Pseudomonadati</taxon>
        <taxon>Pseudomonadota</taxon>
        <taxon>Betaproteobacteria</taxon>
        <taxon>Burkholderiales</taxon>
        <taxon>Alcaligenaceae</taxon>
        <taxon>Achromobacter</taxon>
    </lineage>
</organism>
<gene>
    <name evidence="1" type="ORF">C1I89_22295</name>
</gene>
<dbReference type="Proteomes" id="UP000235994">
    <property type="component" value="Unassembled WGS sequence"/>
</dbReference>